<keyword evidence="1" id="KW-0812">Transmembrane</keyword>
<dbReference type="AlphaFoldDB" id="A0A0M0LS01"/>
<comment type="caution">
    <text evidence="2">The sequence shown here is derived from an EMBL/GenBank/DDBJ whole genome shotgun (WGS) entry which is preliminary data.</text>
</comment>
<keyword evidence="3" id="KW-1185">Reference proteome</keyword>
<proteinExistence type="predicted"/>
<evidence type="ECO:0000313" key="3">
    <source>
        <dbReference type="Proteomes" id="UP000037460"/>
    </source>
</evidence>
<organism evidence="2 3">
    <name type="scientific">Chrysochromulina tobinii</name>
    <dbReference type="NCBI Taxonomy" id="1460289"/>
    <lineage>
        <taxon>Eukaryota</taxon>
        <taxon>Haptista</taxon>
        <taxon>Haptophyta</taxon>
        <taxon>Prymnesiophyceae</taxon>
        <taxon>Prymnesiales</taxon>
        <taxon>Chrysochromulinaceae</taxon>
        <taxon>Chrysochromulina</taxon>
    </lineage>
</organism>
<evidence type="ECO:0000313" key="2">
    <source>
        <dbReference type="EMBL" id="KOO53766.1"/>
    </source>
</evidence>
<feature type="transmembrane region" description="Helical" evidence="1">
    <location>
        <begin position="72"/>
        <end position="93"/>
    </location>
</feature>
<keyword evidence="1" id="KW-0472">Membrane</keyword>
<name>A0A0M0LS01_9EUKA</name>
<evidence type="ECO:0000256" key="1">
    <source>
        <dbReference type="SAM" id="Phobius"/>
    </source>
</evidence>
<keyword evidence="1" id="KW-1133">Transmembrane helix</keyword>
<sequence length="147" mass="15746">MNISGTIEDLTSAKQQQTIDLLLSLGSLSTNPEHQPTIQLTPGSVQVHFSAPVATEAEAVAAAYTLERDDGLAAGFTLLAVGAWMALITWTFVRVFHKRLLFLIFANNDVRTNDASHATKDAEVSLSKTATVTTTTQTATETTIQIA</sequence>
<gene>
    <name evidence="2" type="ORF">Ctob_009613</name>
</gene>
<protein>
    <submittedName>
        <fullName evidence="2">Uncharacterized protein</fullName>
    </submittedName>
</protein>
<dbReference type="EMBL" id="JWZX01000076">
    <property type="protein sequence ID" value="KOO53766.1"/>
    <property type="molecule type" value="Genomic_DNA"/>
</dbReference>
<dbReference type="Proteomes" id="UP000037460">
    <property type="component" value="Unassembled WGS sequence"/>
</dbReference>
<accession>A0A0M0LS01</accession>
<reference evidence="3" key="1">
    <citation type="journal article" date="2015" name="PLoS Genet.">
        <title>Genome Sequence and Transcriptome Analyses of Chrysochromulina tobin: Metabolic Tools for Enhanced Algal Fitness in the Prominent Order Prymnesiales (Haptophyceae).</title>
        <authorList>
            <person name="Hovde B.T."/>
            <person name="Deodato C.R."/>
            <person name="Hunsperger H.M."/>
            <person name="Ryken S.A."/>
            <person name="Yost W."/>
            <person name="Jha R.K."/>
            <person name="Patterson J."/>
            <person name="Monnat R.J. Jr."/>
            <person name="Barlow S.B."/>
            <person name="Starkenburg S.R."/>
            <person name="Cattolico R.A."/>
        </authorList>
    </citation>
    <scope>NUCLEOTIDE SEQUENCE</scope>
    <source>
        <strain evidence="3">CCMP291</strain>
    </source>
</reference>